<reference evidence="2" key="1">
    <citation type="submission" date="2023-10" db="EMBL/GenBank/DDBJ databases">
        <title>Genome assemblies of two species of porcelain crab, Petrolisthes cinctipes and Petrolisthes manimaculis (Anomura: Porcellanidae).</title>
        <authorList>
            <person name="Angst P."/>
        </authorList>
    </citation>
    <scope>NUCLEOTIDE SEQUENCE</scope>
    <source>
        <strain evidence="2">PB745_01</strain>
        <tissue evidence="2">Gill</tissue>
    </source>
</reference>
<organism evidence="2 3">
    <name type="scientific">Petrolisthes cinctipes</name>
    <name type="common">Flat porcelain crab</name>
    <dbReference type="NCBI Taxonomy" id="88211"/>
    <lineage>
        <taxon>Eukaryota</taxon>
        <taxon>Metazoa</taxon>
        <taxon>Ecdysozoa</taxon>
        <taxon>Arthropoda</taxon>
        <taxon>Crustacea</taxon>
        <taxon>Multicrustacea</taxon>
        <taxon>Malacostraca</taxon>
        <taxon>Eumalacostraca</taxon>
        <taxon>Eucarida</taxon>
        <taxon>Decapoda</taxon>
        <taxon>Pleocyemata</taxon>
        <taxon>Anomura</taxon>
        <taxon>Galatheoidea</taxon>
        <taxon>Porcellanidae</taxon>
        <taxon>Petrolisthes</taxon>
    </lineage>
</organism>
<feature type="domain" description="AMP-dependent synthetase/ligase" evidence="1">
    <location>
        <begin position="111"/>
        <end position="161"/>
    </location>
</feature>
<evidence type="ECO:0000259" key="1">
    <source>
        <dbReference type="Pfam" id="PF00501"/>
    </source>
</evidence>
<dbReference type="EMBL" id="JAWQEG010002094">
    <property type="protein sequence ID" value="KAK3874575.1"/>
    <property type="molecule type" value="Genomic_DNA"/>
</dbReference>
<protein>
    <recommendedName>
        <fullName evidence="1">AMP-dependent synthetase/ligase domain-containing protein</fullName>
    </recommendedName>
</protein>
<proteinExistence type="predicted"/>
<accession>A0AAE1FHZ8</accession>
<keyword evidence="3" id="KW-1185">Reference proteome</keyword>
<dbReference type="InterPro" id="IPR000873">
    <property type="entry name" value="AMP-dep_synth/lig_dom"/>
</dbReference>
<comment type="caution">
    <text evidence="2">The sequence shown here is derived from an EMBL/GenBank/DDBJ whole genome shotgun (WGS) entry which is preliminary data.</text>
</comment>
<dbReference type="AlphaFoldDB" id="A0AAE1FHZ8"/>
<name>A0AAE1FHZ8_PETCI</name>
<gene>
    <name evidence="2" type="ORF">Pcinc_020504</name>
</gene>
<evidence type="ECO:0000313" key="3">
    <source>
        <dbReference type="Proteomes" id="UP001286313"/>
    </source>
</evidence>
<dbReference type="Pfam" id="PF00501">
    <property type="entry name" value="AMP-binding"/>
    <property type="match status" value="1"/>
</dbReference>
<sequence>MVLHHCPYSSSLVKKNETQGVIRGVQTPEGWYIKATTSGEPYSLELKDSDIRVQGVTLNDAFESAVARYGTLPCMATRRLLDRKHMTVCGVSGSSEPKVKKGRTLEKLSLGEYTCSSFNEVSEMARSVGAGVRLHGIKPLERVVMFAESRAEWMIAVLGCL</sequence>
<dbReference type="Proteomes" id="UP001286313">
    <property type="component" value="Unassembled WGS sequence"/>
</dbReference>
<dbReference type="Gene3D" id="3.40.50.980">
    <property type="match status" value="1"/>
</dbReference>
<dbReference type="SUPFAM" id="SSF56801">
    <property type="entry name" value="Acetyl-CoA synthetase-like"/>
    <property type="match status" value="1"/>
</dbReference>
<evidence type="ECO:0000313" key="2">
    <source>
        <dbReference type="EMBL" id="KAK3874575.1"/>
    </source>
</evidence>